<keyword evidence="3 11" id="KW-0894">Sodium channel</keyword>
<keyword evidence="13" id="KW-1185">Reference proteome</keyword>
<dbReference type="Pfam" id="PF00858">
    <property type="entry name" value="ASC"/>
    <property type="match status" value="1"/>
</dbReference>
<accession>A0AAE1D3M6</accession>
<evidence type="ECO:0000256" key="10">
    <source>
        <dbReference type="ARBA" id="ARBA00023303"/>
    </source>
</evidence>
<keyword evidence="2 11" id="KW-0813">Transport</keyword>
<comment type="subcellular location">
    <subcellularLocation>
        <location evidence="1">Membrane</location>
        <topology evidence="1">Multi-pass membrane protein</topology>
    </subcellularLocation>
</comment>
<organism evidence="12 13">
    <name type="scientific">Elysia crispata</name>
    <name type="common">lettuce slug</name>
    <dbReference type="NCBI Taxonomy" id="231223"/>
    <lineage>
        <taxon>Eukaryota</taxon>
        <taxon>Metazoa</taxon>
        <taxon>Spiralia</taxon>
        <taxon>Lophotrochozoa</taxon>
        <taxon>Mollusca</taxon>
        <taxon>Gastropoda</taxon>
        <taxon>Heterobranchia</taxon>
        <taxon>Euthyneura</taxon>
        <taxon>Panpulmonata</taxon>
        <taxon>Sacoglossa</taxon>
        <taxon>Placobranchoidea</taxon>
        <taxon>Plakobranchidae</taxon>
        <taxon>Elysia</taxon>
    </lineage>
</organism>
<keyword evidence="8" id="KW-0472">Membrane</keyword>
<evidence type="ECO:0000256" key="9">
    <source>
        <dbReference type="ARBA" id="ARBA00023201"/>
    </source>
</evidence>
<keyword evidence="4 11" id="KW-0812">Transmembrane</keyword>
<name>A0AAE1D3M6_9GAST</name>
<dbReference type="PRINTS" id="PR01078">
    <property type="entry name" value="AMINACHANNEL"/>
</dbReference>
<evidence type="ECO:0000313" key="12">
    <source>
        <dbReference type="EMBL" id="KAK3754407.1"/>
    </source>
</evidence>
<dbReference type="AlphaFoldDB" id="A0AAE1D3M6"/>
<evidence type="ECO:0000256" key="3">
    <source>
        <dbReference type="ARBA" id="ARBA00022461"/>
    </source>
</evidence>
<dbReference type="GO" id="GO:0005886">
    <property type="term" value="C:plasma membrane"/>
    <property type="evidence" value="ECO:0007669"/>
    <property type="project" value="TreeGrafter"/>
</dbReference>
<evidence type="ECO:0000256" key="7">
    <source>
        <dbReference type="ARBA" id="ARBA00023065"/>
    </source>
</evidence>
<dbReference type="PANTHER" id="PTHR11690">
    <property type="entry name" value="AMILORIDE-SENSITIVE SODIUM CHANNEL-RELATED"/>
    <property type="match status" value="1"/>
</dbReference>
<dbReference type="InterPro" id="IPR001873">
    <property type="entry name" value="ENaC"/>
</dbReference>
<keyword evidence="6" id="KW-0915">Sodium</keyword>
<keyword evidence="7 11" id="KW-0406">Ion transport</keyword>
<evidence type="ECO:0000256" key="1">
    <source>
        <dbReference type="ARBA" id="ARBA00004141"/>
    </source>
</evidence>
<evidence type="ECO:0000256" key="2">
    <source>
        <dbReference type="ARBA" id="ARBA00022448"/>
    </source>
</evidence>
<dbReference type="GO" id="GO:0015280">
    <property type="term" value="F:ligand-gated sodium channel activity"/>
    <property type="evidence" value="ECO:0007669"/>
    <property type="project" value="TreeGrafter"/>
</dbReference>
<reference evidence="12" key="1">
    <citation type="journal article" date="2023" name="G3 (Bethesda)">
        <title>A reference genome for the long-term kleptoplast-retaining sea slug Elysia crispata morphotype clarki.</title>
        <authorList>
            <person name="Eastman K.E."/>
            <person name="Pendleton A.L."/>
            <person name="Shaikh M.A."/>
            <person name="Suttiyut T."/>
            <person name="Ogas R."/>
            <person name="Tomko P."/>
            <person name="Gavelis G."/>
            <person name="Widhalm J.R."/>
            <person name="Wisecaver J.H."/>
        </authorList>
    </citation>
    <scope>NUCLEOTIDE SEQUENCE</scope>
    <source>
        <strain evidence="12">ECLA1</strain>
    </source>
</reference>
<keyword evidence="9 11" id="KW-0739">Sodium transport</keyword>
<evidence type="ECO:0000313" key="13">
    <source>
        <dbReference type="Proteomes" id="UP001283361"/>
    </source>
</evidence>
<dbReference type="Gene3D" id="1.10.287.770">
    <property type="entry name" value="YojJ-like"/>
    <property type="match status" value="1"/>
</dbReference>
<comment type="caution">
    <text evidence="12">The sequence shown here is derived from an EMBL/GenBank/DDBJ whole genome shotgun (WGS) entry which is preliminary data.</text>
</comment>
<evidence type="ECO:0000256" key="4">
    <source>
        <dbReference type="ARBA" id="ARBA00022692"/>
    </source>
</evidence>
<protein>
    <submittedName>
        <fullName evidence="12">Uncharacterized protein</fullName>
    </submittedName>
</protein>
<dbReference type="Proteomes" id="UP001283361">
    <property type="component" value="Unassembled WGS sequence"/>
</dbReference>
<dbReference type="EMBL" id="JAWDGP010005678">
    <property type="protein sequence ID" value="KAK3754407.1"/>
    <property type="molecule type" value="Genomic_DNA"/>
</dbReference>
<keyword evidence="10 11" id="KW-0407">Ion channel</keyword>
<gene>
    <name evidence="12" type="ORF">RRG08_025671</name>
</gene>
<proteinExistence type="inferred from homology"/>
<sequence length="87" mass="9662">MRKLSFHSTWRQELWTSAIELTIFYKPLTVETLKQQPAVSTADVFGKLGGQMGLFLGASLLSCIENFGAVLSSDPQLFQGLQEILDL</sequence>
<keyword evidence="5" id="KW-1133">Transmembrane helix</keyword>
<evidence type="ECO:0000256" key="8">
    <source>
        <dbReference type="ARBA" id="ARBA00023136"/>
    </source>
</evidence>
<evidence type="ECO:0000256" key="5">
    <source>
        <dbReference type="ARBA" id="ARBA00022989"/>
    </source>
</evidence>
<evidence type="ECO:0000256" key="11">
    <source>
        <dbReference type="RuleBase" id="RU000679"/>
    </source>
</evidence>
<dbReference type="PANTHER" id="PTHR11690:SF222">
    <property type="entry name" value="AMILORIDE-SENSITIVE SODIUM CHANNEL SUBUNIT GAMMA"/>
    <property type="match status" value="1"/>
</dbReference>
<evidence type="ECO:0000256" key="6">
    <source>
        <dbReference type="ARBA" id="ARBA00023053"/>
    </source>
</evidence>
<comment type="similarity">
    <text evidence="11">Belongs to the amiloride-sensitive sodium channel (TC 1.A.6) family.</text>
</comment>